<protein>
    <recommendedName>
        <fullName evidence="4 5">Large ribosomal subunit protein uL29</fullName>
    </recommendedName>
</protein>
<evidence type="ECO:0000256" key="2">
    <source>
        <dbReference type="ARBA" id="ARBA00022980"/>
    </source>
</evidence>
<dbReference type="InterPro" id="IPR050063">
    <property type="entry name" value="Ribosomal_protein_uL29"/>
</dbReference>
<dbReference type="GO" id="GO:0005840">
    <property type="term" value="C:ribosome"/>
    <property type="evidence" value="ECO:0007669"/>
    <property type="project" value="UniProtKB-KW"/>
</dbReference>
<dbReference type="EMBL" id="CP120863">
    <property type="protein sequence ID" value="WFE92346.1"/>
    <property type="molecule type" value="Genomic_DNA"/>
</dbReference>
<evidence type="ECO:0000256" key="1">
    <source>
        <dbReference type="ARBA" id="ARBA00009254"/>
    </source>
</evidence>
<evidence type="ECO:0000313" key="7">
    <source>
        <dbReference type="Proteomes" id="UP001209803"/>
    </source>
</evidence>
<dbReference type="InterPro" id="IPR036049">
    <property type="entry name" value="Ribosomal_uL29_sf"/>
</dbReference>
<dbReference type="InterPro" id="IPR018254">
    <property type="entry name" value="Ribosomal_uL29_CS"/>
</dbReference>
<evidence type="ECO:0000256" key="4">
    <source>
        <dbReference type="ARBA" id="ARBA00035204"/>
    </source>
</evidence>
<keyword evidence="3 5" id="KW-0687">Ribonucleoprotein</keyword>
<keyword evidence="2 5" id="KW-0689">Ribosomal protein</keyword>
<evidence type="ECO:0000256" key="3">
    <source>
        <dbReference type="ARBA" id="ARBA00023274"/>
    </source>
</evidence>
<dbReference type="CDD" id="cd00427">
    <property type="entry name" value="Ribosomal_L29_HIP"/>
    <property type="match status" value="1"/>
</dbReference>
<name>A0ABY8FAU8_9HYPH</name>
<dbReference type="HAMAP" id="MF_00374">
    <property type="entry name" value="Ribosomal_uL29"/>
    <property type="match status" value="1"/>
</dbReference>
<dbReference type="RefSeq" id="WP_152501374.1">
    <property type="nucleotide sequence ID" value="NZ_CP120863.1"/>
</dbReference>
<dbReference type="InterPro" id="IPR001854">
    <property type="entry name" value="Ribosomal_uL29"/>
</dbReference>
<evidence type="ECO:0000256" key="5">
    <source>
        <dbReference type="HAMAP-Rule" id="MF_00374"/>
    </source>
</evidence>
<dbReference type="Pfam" id="PF00831">
    <property type="entry name" value="Ribosomal_L29"/>
    <property type="match status" value="1"/>
</dbReference>
<dbReference type="Gene3D" id="1.10.287.310">
    <property type="match status" value="1"/>
</dbReference>
<proteinExistence type="inferred from homology"/>
<gene>
    <name evidence="5 6" type="primary">rpmC</name>
    <name evidence="6" type="ORF">K1718_13575</name>
</gene>
<accession>A0ABY8FAU8</accession>
<dbReference type="PANTHER" id="PTHR10916:SF0">
    <property type="entry name" value="LARGE RIBOSOMAL SUBUNIT PROTEIN UL29C"/>
    <property type="match status" value="1"/>
</dbReference>
<dbReference type="NCBIfam" id="TIGR00012">
    <property type="entry name" value="L29"/>
    <property type="match status" value="1"/>
</dbReference>
<dbReference type="SUPFAM" id="SSF46561">
    <property type="entry name" value="Ribosomal protein L29 (L29p)"/>
    <property type="match status" value="1"/>
</dbReference>
<dbReference type="PROSITE" id="PS00579">
    <property type="entry name" value="RIBOSOMAL_L29"/>
    <property type="match status" value="1"/>
</dbReference>
<reference evidence="6 7" key="1">
    <citation type="submission" date="2023-03" db="EMBL/GenBank/DDBJ databases">
        <title>Roseibium porphyridii sp. nov. and Roseibium rhodosorbium sp. nov. isolated from marine algae, Porphyridium cruentum and Rhodosorus marinus, respectively.</title>
        <authorList>
            <person name="Lee M.W."/>
            <person name="Choi B.J."/>
            <person name="Lee J.K."/>
            <person name="Choi D.G."/>
            <person name="Baek J.H."/>
            <person name="Bayburt H."/>
            <person name="Kim J.M."/>
            <person name="Han D.M."/>
            <person name="Kim K.H."/>
            <person name="Jeon C.O."/>
        </authorList>
    </citation>
    <scope>NUCLEOTIDE SEQUENCE [LARGE SCALE GENOMIC DNA]</scope>
    <source>
        <strain evidence="6 7">KMA01</strain>
    </source>
</reference>
<dbReference type="Proteomes" id="UP001209803">
    <property type="component" value="Chromosome"/>
</dbReference>
<evidence type="ECO:0000313" key="6">
    <source>
        <dbReference type="EMBL" id="WFE92346.1"/>
    </source>
</evidence>
<keyword evidence="7" id="KW-1185">Reference proteome</keyword>
<comment type="similarity">
    <text evidence="1 5">Belongs to the universal ribosomal protein uL29 family.</text>
</comment>
<dbReference type="PANTHER" id="PTHR10916">
    <property type="entry name" value="60S RIBOSOMAL PROTEIN L35/50S RIBOSOMAL PROTEIN L29"/>
    <property type="match status" value="1"/>
</dbReference>
<sequence length="66" mass="7757">MKATEVRAKTVDELRTELEGLKKEQFNLRFQKATGQLENTARVRQIRRDIARIQTIMREKRVTANA</sequence>
<organism evidence="6 7">
    <name type="scientific">Roseibium porphyridii</name>
    <dbReference type="NCBI Taxonomy" id="2866279"/>
    <lineage>
        <taxon>Bacteria</taxon>
        <taxon>Pseudomonadati</taxon>
        <taxon>Pseudomonadota</taxon>
        <taxon>Alphaproteobacteria</taxon>
        <taxon>Hyphomicrobiales</taxon>
        <taxon>Stappiaceae</taxon>
        <taxon>Roseibium</taxon>
    </lineage>
</organism>